<feature type="domain" description="Solute-binding protein family 5" evidence="1">
    <location>
        <begin position="58"/>
        <end position="427"/>
    </location>
</feature>
<dbReference type="PANTHER" id="PTHR30290:SF37">
    <property type="entry name" value="NICKEL-BINDING PERIPLASMIC PROTEIN"/>
    <property type="match status" value="1"/>
</dbReference>
<dbReference type="Gene3D" id="3.10.105.10">
    <property type="entry name" value="Dipeptide-binding Protein, Domain 3"/>
    <property type="match status" value="1"/>
</dbReference>
<dbReference type="EMBL" id="JADPMR010000001">
    <property type="protein sequence ID" value="MBF9000705.1"/>
    <property type="molecule type" value="Genomic_DNA"/>
</dbReference>
<reference evidence="2 3" key="1">
    <citation type="submission" date="2020-11" db="EMBL/GenBank/DDBJ databases">
        <title>Vibrio nitrifigilis sp. nov., a marine nitrogen-fixing bacterium isolated from the lagoon sediment of an islet inside an atoll.</title>
        <authorList>
            <person name="Wang L.-T."/>
            <person name="Shieh W.Y."/>
        </authorList>
    </citation>
    <scope>NUCLEOTIDE SEQUENCE [LARGE SCALE GENOMIC DNA]</scope>
    <source>
        <strain evidence="2 3">NFV-1</strain>
    </source>
</reference>
<keyword evidence="3" id="KW-1185">Reference proteome</keyword>
<dbReference type="Proteomes" id="UP000597206">
    <property type="component" value="Unassembled WGS sequence"/>
</dbReference>
<dbReference type="CDD" id="cd08489">
    <property type="entry name" value="PBP2_NikA"/>
    <property type="match status" value="1"/>
</dbReference>
<dbReference type="PIRSF" id="PIRSF002741">
    <property type="entry name" value="MppA"/>
    <property type="match status" value="1"/>
</dbReference>
<accession>A0ABS0GE68</accession>
<dbReference type="SUPFAM" id="SSF53850">
    <property type="entry name" value="Periplasmic binding protein-like II"/>
    <property type="match status" value="1"/>
</dbReference>
<dbReference type="InterPro" id="IPR011980">
    <property type="entry name" value="CntA-like"/>
</dbReference>
<dbReference type="Gene3D" id="3.40.190.10">
    <property type="entry name" value="Periplasmic binding protein-like II"/>
    <property type="match status" value="1"/>
</dbReference>
<dbReference type="InterPro" id="IPR039424">
    <property type="entry name" value="SBP_5"/>
</dbReference>
<dbReference type="RefSeq" id="WP_196123268.1">
    <property type="nucleotide sequence ID" value="NZ_JADPMR010000001.1"/>
</dbReference>
<evidence type="ECO:0000313" key="2">
    <source>
        <dbReference type="EMBL" id="MBF9000705.1"/>
    </source>
</evidence>
<comment type="caution">
    <text evidence="2">The sequence shown here is derived from an EMBL/GenBank/DDBJ whole genome shotgun (WGS) entry which is preliminary data.</text>
</comment>
<dbReference type="Pfam" id="PF00496">
    <property type="entry name" value="SBP_bac_5"/>
    <property type="match status" value="1"/>
</dbReference>
<gene>
    <name evidence="2" type="primary">nikA</name>
    <name evidence="2" type="ORF">I1A42_09045</name>
</gene>
<evidence type="ECO:0000259" key="1">
    <source>
        <dbReference type="Pfam" id="PF00496"/>
    </source>
</evidence>
<name>A0ABS0GE68_9VIBR</name>
<evidence type="ECO:0000313" key="3">
    <source>
        <dbReference type="Proteomes" id="UP000597206"/>
    </source>
</evidence>
<dbReference type="InterPro" id="IPR030678">
    <property type="entry name" value="Peptide/Ni-bd"/>
</dbReference>
<proteinExistence type="predicted"/>
<dbReference type="NCBIfam" id="TIGR02294">
    <property type="entry name" value="nickel_nikA"/>
    <property type="match status" value="1"/>
</dbReference>
<protein>
    <submittedName>
        <fullName evidence="2">Nickel ABC transporter, nickel/metallophore periplasmic binding protein</fullName>
    </submittedName>
</protein>
<dbReference type="InterPro" id="IPR000914">
    <property type="entry name" value="SBP_5_dom"/>
</dbReference>
<organism evidence="2 3">
    <name type="scientific">Vibrio nitrifigilis</name>
    <dbReference type="NCBI Taxonomy" id="2789781"/>
    <lineage>
        <taxon>Bacteria</taxon>
        <taxon>Pseudomonadati</taxon>
        <taxon>Pseudomonadota</taxon>
        <taxon>Gammaproteobacteria</taxon>
        <taxon>Vibrionales</taxon>
        <taxon>Vibrionaceae</taxon>
        <taxon>Vibrio</taxon>
    </lineage>
</organism>
<sequence length="513" mass="58407">MSLIFFVVFTPICFATHLNFAWPLNVGPLNPHLYSPNQMFAQSMVYEPLVKYQSDGSVKPWLASHWTLSADGRTYTFTLRHHVTFSNGEPFNAQAVVDNFRTVMDNKDRHAWLELTNQIESYKALNDDTFQLTLKHPYYPALLELSLPRPFRFIAPSQFIDNETKNGIKHPIGTGPWILTKTRLNQYDEFKRNEQYWGAKPAIESITVKVIPDPTSRALAVETGDVDLIYGVDGSVSPDTFERFSQSHQYTTELSPPIETIDLALNTKHSPTKELAVRLAINHSVDKEVMIKTVLYGTQSKANTLFAPTVPYANIGLKPYRYDIQLANSLLDKAGWQRSSVQGIRYKGKQRLNINLSYVGTNPVSKSMAEIIQGDLFKVGIEVNLLGEEEGSIYHRQKSGEFDMIFNRTWGAPYDPHAFLSSMRVPSHADFQAQQGLKDKSLIDQEIEQALISTDNKKRQALYRDILTRLHKEAVYLPLTWVQMYVVANPKFGPIPFSAIPSHIPFEHILKQR</sequence>
<dbReference type="PANTHER" id="PTHR30290">
    <property type="entry name" value="PERIPLASMIC BINDING COMPONENT OF ABC TRANSPORTER"/>
    <property type="match status" value="1"/>
</dbReference>